<dbReference type="EMBL" id="BPLR01012620">
    <property type="protein sequence ID" value="GIY55218.1"/>
    <property type="molecule type" value="Genomic_DNA"/>
</dbReference>
<protein>
    <submittedName>
        <fullName evidence="2">Uncharacterized protein</fullName>
    </submittedName>
</protein>
<accession>A0AAV4UBQ2</accession>
<dbReference type="Proteomes" id="UP001054945">
    <property type="component" value="Unassembled WGS sequence"/>
</dbReference>
<name>A0AAV4UBQ2_CAEEX</name>
<evidence type="ECO:0000313" key="2">
    <source>
        <dbReference type="EMBL" id="GIY55218.1"/>
    </source>
</evidence>
<keyword evidence="3" id="KW-1185">Reference proteome</keyword>
<sequence>MAVPRIIVPDNGSKTFAVTFDERSCISHGQLMASHAHWSSAVTSPMTLLKIPSIKWDRGQGGKKKKRKEEKEENF</sequence>
<evidence type="ECO:0000313" key="3">
    <source>
        <dbReference type="Proteomes" id="UP001054945"/>
    </source>
</evidence>
<proteinExistence type="predicted"/>
<organism evidence="2 3">
    <name type="scientific">Caerostris extrusa</name>
    <name type="common">Bark spider</name>
    <name type="synonym">Caerostris bankana</name>
    <dbReference type="NCBI Taxonomy" id="172846"/>
    <lineage>
        <taxon>Eukaryota</taxon>
        <taxon>Metazoa</taxon>
        <taxon>Ecdysozoa</taxon>
        <taxon>Arthropoda</taxon>
        <taxon>Chelicerata</taxon>
        <taxon>Arachnida</taxon>
        <taxon>Araneae</taxon>
        <taxon>Araneomorphae</taxon>
        <taxon>Entelegynae</taxon>
        <taxon>Araneoidea</taxon>
        <taxon>Araneidae</taxon>
        <taxon>Caerostris</taxon>
    </lineage>
</organism>
<gene>
    <name evidence="2" type="ORF">CEXT_137101</name>
</gene>
<reference evidence="2 3" key="1">
    <citation type="submission" date="2021-06" db="EMBL/GenBank/DDBJ databases">
        <title>Caerostris extrusa draft genome.</title>
        <authorList>
            <person name="Kono N."/>
            <person name="Arakawa K."/>
        </authorList>
    </citation>
    <scope>NUCLEOTIDE SEQUENCE [LARGE SCALE GENOMIC DNA]</scope>
</reference>
<feature type="region of interest" description="Disordered" evidence="1">
    <location>
        <begin position="54"/>
        <end position="75"/>
    </location>
</feature>
<comment type="caution">
    <text evidence="2">The sequence shown here is derived from an EMBL/GenBank/DDBJ whole genome shotgun (WGS) entry which is preliminary data.</text>
</comment>
<evidence type="ECO:0000256" key="1">
    <source>
        <dbReference type="SAM" id="MobiDB-lite"/>
    </source>
</evidence>
<dbReference type="AlphaFoldDB" id="A0AAV4UBQ2"/>